<sequence length="293" mass="30920">MTYHRPTVAPYITGPDRYKPLSGRSQPPFSHITFCHLVRPYAARVTNDVTSATPSASAGANPPDDAATTPPPWPRRAVLWVRDASKGAWPLTLLLLADLVTVLGAGAIWLTLGGDPTVVGATAAALLAFAAAMLPLLRRDSADREPPWFPPFVLVVIPLAVLTVGLPALGIRTYLESRPVDVTNRVELDFAPPLVDGETATATVRTGDAKPRLDIAFDVLPHDPAAPVCTPGSELTVTLRSGSGRNQSQTGAPGTEFTFGLGRGTTEARLSVQVHAEPGCEVKLAVASARMDD</sequence>
<proteinExistence type="predicted"/>
<evidence type="ECO:0000256" key="2">
    <source>
        <dbReference type="SAM" id="Phobius"/>
    </source>
</evidence>
<name>A0ABP6NXA1_9ACTN</name>
<feature type="region of interest" description="Disordered" evidence="1">
    <location>
        <begin position="51"/>
        <end position="71"/>
    </location>
</feature>
<feature type="transmembrane region" description="Helical" evidence="2">
    <location>
        <begin position="149"/>
        <end position="169"/>
    </location>
</feature>
<comment type="caution">
    <text evidence="3">The sequence shown here is derived from an EMBL/GenBank/DDBJ whole genome shotgun (WGS) entry which is preliminary data.</text>
</comment>
<evidence type="ECO:0008006" key="5">
    <source>
        <dbReference type="Google" id="ProtNLM"/>
    </source>
</evidence>
<evidence type="ECO:0000313" key="3">
    <source>
        <dbReference type="EMBL" id="GAA3160869.1"/>
    </source>
</evidence>
<accession>A0ABP6NXA1</accession>
<keyword evidence="2" id="KW-1133">Transmembrane helix</keyword>
<keyword evidence="4" id="KW-1185">Reference proteome</keyword>
<protein>
    <recommendedName>
        <fullName evidence="5">Integral membrane protein</fullName>
    </recommendedName>
</protein>
<feature type="region of interest" description="Disordered" evidence="1">
    <location>
        <begin position="241"/>
        <end position="260"/>
    </location>
</feature>
<feature type="compositionally biased region" description="Polar residues" evidence="1">
    <location>
        <begin position="241"/>
        <end position="252"/>
    </location>
</feature>
<dbReference type="EMBL" id="BAAAUH010000002">
    <property type="protein sequence ID" value="GAA3160869.1"/>
    <property type="molecule type" value="Genomic_DNA"/>
</dbReference>
<keyword evidence="2" id="KW-0472">Membrane</keyword>
<keyword evidence="2" id="KW-0812">Transmembrane</keyword>
<organism evidence="3 4">
    <name type="scientific">Streptomyces virens</name>
    <dbReference type="NCBI Taxonomy" id="285572"/>
    <lineage>
        <taxon>Bacteria</taxon>
        <taxon>Bacillati</taxon>
        <taxon>Actinomycetota</taxon>
        <taxon>Actinomycetes</taxon>
        <taxon>Kitasatosporales</taxon>
        <taxon>Streptomycetaceae</taxon>
        <taxon>Streptomyces</taxon>
    </lineage>
</organism>
<evidence type="ECO:0000313" key="4">
    <source>
        <dbReference type="Proteomes" id="UP001501866"/>
    </source>
</evidence>
<evidence type="ECO:0000256" key="1">
    <source>
        <dbReference type="SAM" id="MobiDB-lite"/>
    </source>
</evidence>
<dbReference type="Proteomes" id="UP001501866">
    <property type="component" value="Unassembled WGS sequence"/>
</dbReference>
<gene>
    <name evidence="3" type="ORF">GCM10010451_06040</name>
</gene>
<feature type="transmembrane region" description="Helical" evidence="2">
    <location>
        <begin position="118"/>
        <end position="137"/>
    </location>
</feature>
<reference evidence="4" key="1">
    <citation type="journal article" date="2019" name="Int. J. Syst. Evol. Microbiol.">
        <title>The Global Catalogue of Microorganisms (GCM) 10K type strain sequencing project: providing services to taxonomists for standard genome sequencing and annotation.</title>
        <authorList>
            <consortium name="The Broad Institute Genomics Platform"/>
            <consortium name="The Broad Institute Genome Sequencing Center for Infectious Disease"/>
            <person name="Wu L."/>
            <person name="Ma J."/>
        </authorList>
    </citation>
    <scope>NUCLEOTIDE SEQUENCE [LARGE SCALE GENOMIC DNA]</scope>
    <source>
        <strain evidence="4">JCM 9095</strain>
    </source>
</reference>
<feature type="transmembrane region" description="Helical" evidence="2">
    <location>
        <begin position="91"/>
        <end position="112"/>
    </location>
</feature>